<evidence type="ECO:0000256" key="1">
    <source>
        <dbReference type="SAM" id="Phobius"/>
    </source>
</evidence>
<reference evidence="2" key="2">
    <citation type="journal article" date="2023" name="BMC Genomics">
        <title>Pest status, molecular evolution, and epigenetic factors derived from the genome assembly of Frankliniella fusca, a thysanopteran phytovirus vector.</title>
        <authorList>
            <person name="Catto M.A."/>
            <person name="Labadie P.E."/>
            <person name="Jacobson A.L."/>
            <person name="Kennedy G.G."/>
            <person name="Srinivasan R."/>
            <person name="Hunt B.G."/>
        </authorList>
    </citation>
    <scope>NUCLEOTIDE SEQUENCE</scope>
    <source>
        <strain evidence="2">PL_HMW_Pooled</strain>
    </source>
</reference>
<protein>
    <submittedName>
        <fullName evidence="2">Protein U90</fullName>
    </submittedName>
</protein>
<keyword evidence="1" id="KW-0812">Transmembrane</keyword>
<dbReference type="AlphaFoldDB" id="A0AAE1H941"/>
<name>A0AAE1H941_9NEOP</name>
<keyword evidence="1" id="KW-1133">Transmembrane helix</keyword>
<dbReference type="Proteomes" id="UP001219518">
    <property type="component" value="Unassembled WGS sequence"/>
</dbReference>
<organism evidence="2 3">
    <name type="scientific">Frankliniella fusca</name>
    <dbReference type="NCBI Taxonomy" id="407009"/>
    <lineage>
        <taxon>Eukaryota</taxon>
        <taxon>Metazoa</taxon>
        <taxon>Ecdysozoa</taxon>
        <taxon>Arthropoda</taxon>
        <taxon>Hexapoda</taxon>
        <taxon>Insecta</taxon>
        <taxon>Pterygota</taxon>
        <taxon>Neoptera</taxon>
        <taxon>Paraneoptera</taxon>
        <taxon>Thysanoptera</taxon>
        <taxon>Terebrantia</taxon>
        <taxon>Thripoidea</taxon>
        <taxon>Thripidae</taxon>
        <taxon>Frankliniella</taxon>
    </lineage>
</organism>
<dbReference type="EMBL" id="JAHWGI010000566">
    <property type="protein sequence ID" value="KAK3916658.1"/>
    <property type="molecule type" value="Genomic_DNA"/>
</dbReference>
<feature type="non-terminal residue" evidence="2">
    <location>
        <position position="1"/>
    </location>
</feature>
<sequence>TLYVTITLALIIISLVPSALSLVSFDVFYLEMIGYIVCVVKIDQSMVLLEMIYILFFSKLCEIIFINEIISWKSGLTQTLLGLQRDILEQKIWKFTFFTSFKIKSCRMICLLTFLRFAINCRH</sequence>
<comment type="caution">
    <text evidence="2">The sequence shown here is derived from an EMBL/GenBank/DDBJ whole genome shotgun (WGS) entry which is preliminary data.</text>
</comment>
<keyword evidence="1" id="KW-0472">Membrane</keyword>
<accession>A0AAE1H941</accession>
<proteinExistence type="predicted"/>
<keyword evidence="3" id="KW-1185">Reference proteome</keyword>
<evidence type="ECO:0000313" key="3">
    <source>
        <dbReference type="Proteomes" id="UP001219518"/>
    </source>
</evidence>
<feature type="transmembrane region" description="Helical" evidence="1">
    <location>
        <begin position="6"/>
        <end position="30"/>
    </location>
</feature>
<feature type="transmembrane region" description="Helical" evidence="1">
    <location>
        <begin position="51"/>
        <end position="72"/>
    </location>
</feature>
<reference evidence="2" key="1">
    <citation type="submission" date="2021-07" db="EMBL/GenBank/DDBJ databases">
        <authorList>
            <person name="Catto M.A."/>
            <person name="Jacobson A."/>
            <person name="Kennedy G."/>
            <person name="Labadie P."/>
            <person name="Hunt B.G."/>
            <person name="Srinivasan R."/>
        </authorList>
    </citation>
    <scope>NUCLEOTIDE SEQUENCE</scope>
    <source>
        <strain evidence="2">PL_HMW_Pooled</strain>
        <tissue evidence="2">Head</tissue>
    </source>
</reference>
<gene>
    <name evidence="2" type="ORF">KUF71_006309</name>
</gene>
<evidence type="ECO:0000313" key="2">
    <source>
        <dbReference type="EMBL" id="KAK3916658.1"/>
    </source>
</evidence>